<evidence type="ECO:0000259" key="4">
    <source>
        <dbReference type="PROSITE" id="PS51000"/>
    </source>
</evidence>
<dbReference type="InterPro" id="IPR036388">
    <property type="entry name" value="WH-like_DNA-bd_sf"/>
</dbReference>
<dbReference type="InterPro" id="IPR011608">
    <property type="entry name" value="PRD"/>
</dbReference>
<feature type="domain" description="PRD" evidence="6">
    <location>
        <begin position="304"/>
        <end position="411"/>
    </location>
</feature>
<feature type="domain" description="HTH deoR-type" evidence="4">
    <location>
        <begin position="23"/>
        <end position="80"/>
    </location>
</feature>
<dbReference type="Gene3D" id="1.10.10.10">
    <property type="entry name" value="Winged helix-like DNA-binding domain superfamily/Winged helix DNA-binding domain"/>
    <property type="match status" value="1"/>
</dbReference>
<evidence type="ECO:0000256" key="1">
    <source>
        <dbReference type="ARBA" id="ARBA00022737"/>
    </source>
</evidence>
<dbReference type="eggNOG" id="COG1762">
    <property type="taxonomic scope" value="Bacteria"/>
</dbReference>
<evidence type="ECO:0000259" key="6">
    <source>
        <dbReference type="PROSITE" id="PS51372"/>
    </source>
</evidence>
<dbReference type="Gene3D" id="1.10.1790.10">
    <property type="entry name" value="PRD domain"/>
    <property type="match status" value="1"/>
</dbReference>
<dbReference type="Pfam" id="PF00359">
    <property type="entry name" value="PTS_EIIA_2"/>
    <property type="match status" value="1"/>
</dbReference>
<dbReference type="InterPro" id="IPR016152">
    <property type="entry name" value="PTrfase/Anion_transptr"/>
</dbReference>
<accession>A8RJT7</accession>
<protein>
    <submittedName>
        <fullName evidence="7">Uncharacterized protein</fullName>
    </submittedName>
</protein>
<dbReference type="Gene3D" id="3.40.930.10">
    <property type="entry name" value="Mannitol-specific EII, Chain A"/>
    <property type="match status" value="1"/>
</dbReference>
<dbReference type="PaxDb" id="411902-CLOBOL_01022"/>
<dbReference type="SUPFAM" id="SSF55804">
    <property type="entry name" value="Phoshotransferase/anion transport protein"/>
    <property type="match status" value="1"/>
</dbReference>
<evidence type="ECO:0000313" key="7">
    <source>
        <dbReference type="EMBL" id="EDP18660.1"/>
    </source>
</evidence>
<dbReference type="InterPro" id="IPR050661">
    <property type="entry name" value="BglG_antiterminators"/>
</dbReference>
<dbReference type="Pfam" id="PF00874">
    <property type="entry name" value="PRD"/>
    <property type="match status" value="1"/>
</dbReference>
<keyword evidence="3" id="KW-0804">Transcription</keyword>
<evidence type="ECO:0000259" key="5">
    <source>
        <dbReference type="PROSITE" id="PS51094"/>
    </source>
</evidence>
<dbReference type="PROSITE" id="PS51000">
    <property type="entry name" value="HTH_DEOR_2"/>
    <property type="match status" value="1"/>
</dbReference>
<dbReference type="PANTHER" id="PTHR30185:SF12">
    <property type="entry name" value="TRANSCRIPTIONAL REGULATOR MANR"/>
    <property type="match status" value="1"/>
</dbReference>
<dbReference type="InterPro" id="IPR013196">
    <property type="entry name" value="HTH_11"/>
</dbReference>
<keyword evidence="1" id="KW-0677">Repeat</keyword>
<evidence type="ECO:0000313" key="8">
    <source>
        <dbReference type="Proteomes" id="UP000005396"/>
    </source>
</evidence>
<dbReference type="InterPro" id="IPR001034">
    <property type="entry name" value="DeoR_HTH"/>
</dbReference>
<dbReference type="InterPro" id="IPR002178">
    <property type="entry name" value="PTS_EIIA_type-2_dom"/>
</dbReference>
<dbReference type="Proteomes" id="UP000005396">
    <property type="component" value="Unassembled WGS sequence"/>
</dbReference>
<dbReference type="AlphaFoldDB" id="A8RJT7"/>
<comment type="caution">
    <text evidence="7">The sequence shown here is derived from an EMBL/GenBank/DDBJ whole genome shotgun (WGS) entry which is preliminary data.</text>
</comment>
<dbReference type="InterPro" id="IPR036390">
    <property type="entry name" value="WH_DNA-bd_sf"/>
</dbReference>
<dbReference type="PROSITE" id="PS51094">
    <property type="entry name" value="PTS_EIIA_TYPE_2"/>
    <property type="match status" value="1"/>
</dbReference>
<sequence>MQNSGPQACPCIRCFATFQEDTMTARQKRIWDLLAEHDCLTSQQIAALLHISDRTVRSDIKEINGEHASEVIRSKKGQGYFIDAGQPEKNVPASKPQRPEDDLEWAIIRQVLFCRETPYLELAEELFISDTLLSKIVSELNRNITRRHSLPAILKQNGILSLAASEEEKRSYYTLYIMNRNVNHYFDMEQFQPFFDIVDLKELKELMFRELDLLSRHLYDTTIVRLIIDTAVMAERAVCGFFMPETPSVTPETPYGKSSEEGAVNTGRHFLEELGSRLFISFPPSEYEYFSRLFQNDFYYVREQPDSQAESLLEKILIEINVEYGFDFTVDKNFCHEMTEQLHGALERRRHRQHVINPVLSTIKSKYPLEYDIAIFFADRFKNLSGISLSEDEISLFAIHFIRAMETNLGRTEQRVGLINPYGKQIKELMVKRLGDMGECRFQIAYTWSVFDYPHEMPKDILAVLTTVPLPVQPADVPVILCRNFLNYHEKEKLLTVVRDSEVNSIRTYFRTLFKPSLFFTDMEFDSRRSAVAFLCGKLREQGYVGPGFLESVMQRESIAPTAFEPGFAFAHAMENNAKRTAVCVCVLKNKLPWGEYNVKIIFLFALAPTWNHTIIPIYNVMIDNLFKTNTIYKLAKIRDCRQFMDLLI</sequence>
<evidence type="ECO:0000256" key="2">
    <source>
        <dbReference type="ARBA" id="ARBA00023015"/>
    </source>
</evidence>
<dbReference type="PANTHER" id="PTHR30185">
    <property type="entry name" value="CRYPTIC BETA-GLUCOSIDE BGL OPERON ANTITERMINATOR"/>
    <property type="match status" value="1"/>
</dbReference>
<keyword evidence="2" id="KW-0805">Transcription regulation</keyword>
<dbReference type="HOGENOM" id="CLU_013442_5_2_9"/>
<dbReference type="InterPro" id="IPR036634">
    <property type="entry name" value="PRD_sf"/>
</dbReference>
<feature type="domain" description="PTS EIIA type-2" evidence="5">
    <location>
        <begin position="512"/>
        <end position="649"/>
    </location>
</feature>
<dbReference type="EMBL" id="ABCC02000011">
    <property type="protein sequence ID" value="EDP18660.1"/>
    <property type="molecule type" value="Genomic_DNA"/>
</dbReference>
<proteinExistence type="predicted"/>
<dbReference type="eggNOG" id="COG3711">
    <property type="taxonomic scope" value="Bacteria"/>
</dbReference>
<dbReference type="Pfam" id="PF08279">
    <property type="entry name" value="HTH_11"/>
    <property type="match status" value="1"/>
</dbReference>
<dbReference type="PROSITE" id="PS51372">
    <property type="entry name" value="PRD_2"/>
    <property type="match status" value="1"/>
</dbReference>
<dbReference type="SUPFAM" id="SSF46785">
    <property type="entry name" value="Winged helix' DNA-binding domain"/>
    <property type="match status" value="1"/>
</dbReference>
<name>A8RJT7_ENTBW</name>
<dbReference type="GO" id="GO:0003700">
    <property type="term" value="F:DNA-binding transcription factor activity"/>
    <property type="evidence" value="ECO:0007669"/>
    <property type="project" value="InterPro"/>
</dbReference>
<gene>
    <name evidence="7" type="ORF">CLOBOL_01022</name>
</gene>
<reference evidence="7 8" key="2">
    <citation type="submission" date="2007-09" db="EMBL/GenBank/DDBJ databases">
        <title>Draft genome sequence of Clostridium bolteae (ATCC BAA-613).</title>
        <authorList>
            <person name="Sudarsanam P."/>
            <person name="Ley R."/>
            <person name="Guruge J."/>
            <person name="Turnbaugh P.J."/>
            <person name="Mahowald M."/>
            <person name="Liep D."/>
            <person name="Gordon J."/>
        </authorList>
    </citation>
    <scope>NUCLEOTIDE SEQUENCE [LARGE SCALE GENOMIC DNA]</scope>
    <source>
        <strain evidence="8">ATCC BAA-613 / DSM 15670 / CCUG 46953 / JCM 12243 / WAL 16351</strain>
    </source>
</reference>
<reference evidence="7 8" key="1">
    <citation type="submission" date="2007-08" db="EMBL/GenBank/DDBJ databases">
        <authorList>
            <person name="Fulton L."/>
            <person name="Clifton S."/>
            <person name="Fulton B."/>
            <person name="Xu J."/>
            <person name="Minx P."/>
            <person name="Pepin K.H."/>
            <person name="Johnson M."/>
            <person name="Thiruvilangam P."/>
            <person name="Bhonagiri V."/>
            <person name="Nash W.E."/>
            <person name="Mardis E.R."/>
            <person name="Wilson R.K."/>
        </authorList>
    </citation>
    <scope>NUCLEOTIDE SEQUENCE [LARGE SCALE GENOMIC DNA]</scope>
    <source>
        <strain evidence="8">ATCC BAA-613 / DSM 15670 / CCUG 46953 / JCM 12243 / WAL 16351</strain>
    </source>
</reference>
<organism evidence="7 8">
    <name type="scientific">Enterocloster bolteae (strain ATCC BAA-613 / DSM 15670 / CCUG 46953 / JCM 12243 / WAL 16351)</name>
    <name type="common">Clostridium bolteae</name>
    <dbReference type="NCBI Taxonomy" id="411902"/>
    <lineage>
        <taxon>Bacteria</taxon>
        <taxon>Bacillati</taxon>
        <taxon>Bacillota</taxon>
        <taxon>Clostridia</taxon>
        <taxon>Lachnospirales</taxon>
        <taxon>Lachnospiraceae</taxon>
        <taxon>Enterocloster</taxon>
    </lineage>
</organism>
<evidence type="ECO:0000256" key="3">
    <source>
        <dbReference type="ARBA" id="ARBA00023163"/>
    </source>
</evidence>
<dbReference type="SUPFAM" id="SSF63520">
    <property type="entry name" value="PTS-regulatory domain, PRD"/>
    <property type="match status" value="1"/>
</dbReference>